<dbReference type="PANTHER" id="PTHR38593">
    <property type="entry name" value="BLR2558 PROTEIN"/>
    <property type="match status" value="1"/>
</dbReference>
<dbReference type="InterPro" id="IPR012347">
    <property type="entry name" value="Ferritin-like"/>
</dbReference>
<keyword evidence="2" id="KW-0732">Signal</keyword>
<proteinExistence type="predicted"/>
<name>A0A1T5P7Z6_9BACT</name>
<dbReference type="EMBL" id="FUZZ01000004">
    <property type="protein sequence ID" value="SKD08831.1"/>
    <property type="molecule type" value="Genomic_DNA"/>
</dbReference>
<dbReference type="PROSITE" id="PS51257">
    <property type="entry name" value="PROKAR_LIPOPROTEIN"/>
    <property type="match status" value="1"/>
</dbReference>
<dbReference type="InterPro" id="IPR025419">
    <property type="entry name" value="DUF4142"/>
</dbReference>
<evidence type="ECO:0000256" key="1">
    <source>
        <dbReference type="SAM" id="MobiDB-lite"/>
    </source>
</evidence>
<dbReference type="Pfam" id="PF13628">
    <property type="entry name" value="DUF4142"/>
    <property type="match status" value="1"/>
</dbReference>
<feature type="region of interest" description="Disordered" evidence="1">
    <location>
        <begin position="22"/>
        <end position="50"/>
    </location>
</feature>
<gene>
    <name evidence="4" type="ORF">SAMN05660461_4708</name>
</gene>
<dbReference type="Proteomes" id="UP000190166">
    <property type="component" value="Unassembled WGS sequence"/>
</dbReference>
<reference evidence="4 5" key="1">
    <citation type="submission" date="2017-02" db="EMBL/GenBank/DDBJ databases">
        <authorList>
            <person name="Peterson S.W."/>
        </authorList>
    </citation>
    <scope>NUCLEOTIDE SEQUENCE [LARGE SCALE GENOMIC DNA]</scope>
    <source>
        <strain evidence="4 5">DSM 18108</strain>
    </source>
</reference>
<evidence type="ECO:0000313" key="5">
    <source>
        <dbReference type="Proteomes" id="UP000190166"/>
    </source>
</evidence>
<sequence>MKKLLILSATFLTVWMTQSCNNTAKNPQSETPVDSAKDINETVKPVDEKSSEFAVEAANGSMMEVEMGKLAQEKAQSTRVKAFATMMVNDHSKAVDELKALAGTKGITLPAELSTETKKHIEDLGKKTGKEFDKDYMSMMVDDHDKDVNKFEKAGDNVTDEDLKTWARNTLPTLKAHQDSAKAIKDALKK</sequence>
<feature type="compositionally biased region" description="Polar residues" evidence="1">
    <location>
        <begin position="22"/>
        <end position="32"/>
    </location>
</feature>
<feature type="domain" description="DUF4142" evidence="3">
    <location>
        <begin position="50"/>
        <end position="184"/>
    </location>
</feature>
<feature type="compositionally biased region" description="Basic and acidic residues" evidence="1">
    <location>
        <begin position="35"/>
        <end position="50"/>
    </location>
</feature>
<evidence type="ECO:0000313" key="4">
    <source>
        <dbReference type="EMBL" id="SKD08831.1"/>
    </source>
</evidence>
<protein>
    <submittedName>
        <fullName evidence="4">Putative membrane protein</fullName>
    </submittedName>
</protein>
<dbReference type="RefSeq" id="WP_079471990.1">
    <property type="nucleotide sequence ID" value="NZ_FUZZ01000004.1"/>
</dbReference>
<organism evidence="4 5">
    <name type="scientific">Chitinophaga ginsengisegetis</name>
    <dbReference type="NCBI Taxonomy" id="393003"/>
    <lineage>
        <taxon>Bacteria</taxon>
        <taxon>Pseudomonadati</taxon>
        <taxon>Bacteroidota</taxon>
        <taxon>Chitinophagia</taxon>
        <taxon>Chitinophagales</taxon>
        <taxon>Chitinophagaceae</taxon>
        <taxon>Chitinophaga</taxon>
    </lineage>
</organism>
<dbReference type="AlphaFoldDB" id="A0A1T5P7Z6"/>
<evidence type="ECO:0000256" key="2">
    <source>
        <dbReference type="SAM" id="SignalP"/>
    </source>
</evidence>
<feature type="chain" id="PRO_5012888557" evidence="2">
    <location>
        <begin position="25"/>
        <end position="190"/>
    </location>
</feature>
<dbReference type="STRING" id="393003.SAMN05660461_4708"/>
<dbReference type="Gene3D" id="1.20.1260.10">
    <property type="match status" value="1"/>
</dbReference>
<dbReference type="PANTHER" id="PTHR38593:SF1">
    <property type="entry name" value="BLR2558 PROTEIN"/>
    <property type="match status" value="1"/>
</dbReference>
<feature type="signal peptide" evidence="2">
    <location>
        <begin position="1"/>
        <end position="24"/>
    </location>
</feature>
<evidence type="ECO:0000259" key="3">
    <source>
        <dbReference type="Pfam" id="PF13628"/>
    </source>
</evidence>
<accession>A0A1T5P7Z6</accession>
<keyword evidence="5" id="KW-1185">Reference proteome</keyword>